<dbReference type="InterPro" id="IPR050263">
    <property type="entry name" value="Bact_Fimbrial_Adh_Pro"/>
</dbReference>
<dbReference type="PANTHER" id="PTHR33420:SF4">
    <property type="entry name" value="FIMBRIAL-LIKE PROTEIN FIMF"/>
    <property type="match status" value="1"/>
</dbReference>
<dbReference type="InterPro" id="IPR036937">
    <property type="entry name" value="Adhesion_dom_fimbrial_sf"/>
</dbReference>
<keyword evidence="4" id="KW-1185">Reference proteome</keyword>
<organism evidence="3 4">
    <name type="scientific">Morganella psychrotolerans</name>
    <dbReference type="NCBI Taxonomy" id="368603"/>
    <lineage>
        <taxon>Bacteria</taxon>
        <taxon>Pseudomonadati</taxon>
        <taxon>Pseudomonadota</taxon>
        <taxon>Gammaproteobacteria</taxon>
        <taxon>Enterobacterales</taxon>
        <taxon>Morganellaceae</taxon>
        <taxon>Morganella</taxon>
    </lineage>
</organism>
<feature type="signal peptide" evidence="1">
    <location>
        <begin position="1"/>
        <end position="24"/>
    </location>
</feature>
<dbReference type="Proteomes" id="UP000092377">
    <property type="component" value="Unassembled WGS sequence"/>
</dbReference>
<dbReference type="Gene3D" id="2.60.40.1090">
    <property type="entry name" value="Fimbrial-type adhesion domain"/>
    <property type="match status" value="1"/>
</dbReference>
<dbReference type="PANTHER" id="PTHR33420">
    <property type="entry name" value="FIMBRIAL SUBUNIT ELFA-RELATED"/>
    <property type="match status" value="1"/>
</dbReference>
<dbReference type="AlphaFoldDB" id="A0A1B8H4Z5"/>
<dbReference type="OrthoDB" id="6693398at2"/>
<dbReference type="SUPFAM" id="SSF49401">
    <property type="entry name" value="Bacterial adhesins"/>
    <property type="match status" value="1"/>
</dbReference>
<proteinExistence type="predicted"/>
<dbReference type="RefSeq" id="WP_067405028.1">
    <property type="nucleotide sequence ID" value="NZ_LZEY01000056.1"/>
</dbReference>
<evidence type="ECO:0000256" key="1">
    <source>
        <dbReference type="SAM" id="SignalP"/>
    </source>
</evidence>
<dbReference type="InterPro" id="IPR000259">
    <property type="entry name" value="Adhesion_dom_fimbrial"/>
</dbReference>
<reference evidence="4" key="1">
    <citation type="submission" date="2016-06" db="EMBL/GenBank/DDBJ databases">
        <authorList>
            <person name="Butler K."/>
        </authorList>
    </citation>
    <scope>NUCLEOTIDE SEQUENCE [LARGE SCALE GENOMIC DNA]</scope>
    <source>
        <strain evidence="4">GCSL-Mp20</strain>
    </source>
</reference>
<dbReference type="GO" id="GO:0043709">
    <property type="term" value="P:cell adhesion involved in single-species biofilm formation"/>
    <property type="evidence" value="ECO:0007669"/>
    <property type="project" value="TreeGrafter"/>
</dbReference>
<dbReference type="EMBL" id="LZEY01000056">
    <property type="protein sequence ID" value="OBU04136.1"/>
    <property type="molecule type" value="Genomic_DNA"/>
</dbReference>
<dbReference type="InterPro" id="IPR008966">
    <property type="entry name" value="Adhesion_dom_sf"/>
</dbReference>
<accession>A0A1B8H4Z5</accession>
<dbReference type="Pfam" id="PF00419">
    <property type="entry name" value="Fimbrial"/>
    <property type="match status" value="1"/>
</dbReference>
<gene>
    <name evidence="3" type="primary">fimF</name>
    <name evidence="3" type="ORF">AYY18_09260</name>
</gene>
<keyword evidence="1" id="KW-0732">Signal</keyword>
<comment type="caution">
    <text evidence="3">The sequence shown here is derived from an EMBL/GenBank/DDBJ whole genome shotgun (WGS) entry which is preliminary data.</text>
</comment>
<feature type="domain" description="Fimbrial-type adhesion" evidence="2">
    <location>
        <begin position="34"/>
        <end position="176"/>
    </location>
</feature>
<feature type="chain" id="PRO_5008609345" evidence="1">
    <location>
        <begin position="25"/>
        <end position="177"/>
    </location>
</feature>
<evidence type="ECO:0000259" key="2">
    <source>
        <dbReference type="Pfam" id="PF00419"/>
    </source>
</evidence>
<dbReference type="GO" id="GO:0009289">
    <property type="term" value="C:pilus"/>
    <property type="evidence" value="ECO:0007669"/>
    <property type="project" value="InterPro"/>
</dbReference>
<name>A0A1B8H4Z5_9GAMM</name>
<dbReference type="NCBIfam" id="NF007402">
    <property type="entry name" value="PRK09934.1"/>
    <property type="match status" value="1"/>
</dbReference>
<protein>
    <submittedName>
        <fullName evidence="3">Adhesin</fullName>
    </submittedName>
</protein>
<evidence type="ECO:0000313" key="3">
    <source>
        <dbReference type="EMBL" id="OBU04136.1"/>
    </source>
</evidence>
<evidence type="ECO:0000313" key="4">
    <source>
        <dbReference type="Proteomes" id="UP000092377"/>
    </source>
</evidence>
<sequence>MKKILNQALLIIASGFLSPHFAAAYELGRVNLRLSGEIVAYTCGVEVSQANKKVDLGRWPLKHLKATGDRTQSMSFGFQLQNCPPSSSVTIVFSGKKDKQDNTLLALTEGAAAAKSVAVEILDSQKKRLPLDTKSPKIAMDINGNGQAQFYANYIATGSQPTPGTADADATFMITYE</sequence>